<dbReference type="AlphaFoldDB" id="A0A0E0IDS8"/>
<evidence type="ECO:0000313" key="1">
    <source>
        <dbReference type="EnsemblPlants" id="ONIVA08G21290.1"/>
    </source>
</evidence>
<name>A0A0E0IDS8_ORYNI</name>
<dbReference type="OMA" id="CKHALGV"/>
<reference evidence="1" key="2">
    <citation type="submission" date="2018-04" db="EMBL/GenBank/DDBJ databases">
        <title>OnivRS2 (Oryza nivara Reference Sequence Version 2).</title>
        <authorList>
            <person name="Zhang J."/>
            <person name="Kudrna D."/>
            <person name="Lee S."/>
            <person name="Talag J."/>
            <person name="Rajasekar S."/>
            <person name="Welchert J."/>
            <person name="Hsing Y.-I."/>
            <person name="Wing R.A."/>
        </authorList>
    </citation>
    <scope>NUCLEOTIDE SEQUENCE [LARGE SCALE GENOMIC DNA]</scope>
    <source>
        <strain evidence="1">SL10</strain>
    </source>
</reference>
<dbReference type="EnsemblPlants" id="ONIVA08G21290.1">
    <property type="protein sequence ID" value="ONIVA08G21290.1"/>
    <property type="gene ID" value="ONIVA08G21290"/>
</dbReference>
<reference evidence="1" key="1">
    <citation type="submission" date="2015-04" db="UniProtKB">
        <authorList>
            <consortium name="EnsemblPlants"/>
        </authorList>
    </citation>
    <scope>IDENTIFICATION</scope>
    <source>
        <strain evidence="1">SL10</strain>
    </source>
</reference>
<accession>A0A0E0IDS8</accession>
<protein>
    <submittedName>
        <fullName evidence="1">Uncharacterized protein</fullName>
    </submittedName>
</protein>
<evidence type="ECO:0000313" key="2">
    <source>
        <dbReference type="Proteomes" id="UP000006591"/>
    </source>
</evidence>
<sequence length="91" mass="9622">MAGSITMLPGVSPVLAPLSPDNRRRRFSVASLLEDAVLASPSRRLSIDWCKHALGVGFALVRRSVTLSGGRSGVNLLLVSCVGVVSVWVVH</sequence>
<proteinExistence type="predicted"/>
<dbReference type="Gramene" id="ONIVA08G21290.1">
    <property type="protein sequence ID" value="ONIVA08G21290.1"/>
    <property type="gene ID" value="ONIVA08G21290"/>
</dbReference>
<dbReference type="Proteomes" id="UP000006591">
    <property type="component" value="Chromosome 8"/>
</dbReference>
<keyword evidence="2" id="KW-1185">Reference proteome</keyword>
<organism evidence="1">
    <name type="scientific">Oryza nivara</name>
    <name type="common">Indian wild rice</name>
    <name type="synonym">Oryza sativa f. spontanea</name>
    <dbReference type="NCBI Taxonomy" id="4536"/>
    <lineage>
        <taxon>Eukaryota</taxon>
        <taxon>Viridiplantae</taxon>
        <taxon>Streptophyta</taxon>
        <taxon>Embryophyta</taxon>
        <taxon>Tracheophyta</taxon>
        <taxon>Spermatophyta</taxon>
        <taxon>Magnoliopsida</taxon>
        <taxon>Liliopsida</taxon>
        <taxon>Poales</taxon>
        <taxon>Poaceae</taxon>
        <taxon>BOP clade</taxon>
        <taxon>Oryzoideae</taxon>
        <taxon>Oryzeae</taxon>
        <taxon>Oryzinae</taxon>
        <taxon>Oryza</taxon>
    </lineage>
</organism>
<dbReference type="HOGENOM" id="CLU_158376_0_0_1"/>